<proteinExistence type="inferred from homology"/>
<evidence type="ECO:0000256" key="2">
    <source>
        <dbReference type="SAM" id="MobiDB-lite"/>
    </source>
</evidence>
<dbReference type="RefSeq" id="XP_032834143.1">
    <property type="nucleotide sequence ID" value="XM_032978252.1"/>
</dbReference>
<feature type="region of interest" description="Disordered" evidence="2">
    <location>
        <begin position="272"/>
        <end position="320"/>
    </location>
</feature>
<dbReference type="PROSITE" id="PS50209">
    <property type="entry name" value="CARD"/>
    <property type="match status" value="1"/>
</dbReference>
<dbReference type="SUPFAM" id="SSF52540">
    <property type="entry name" value="P-loop containing nucleoside triphosphate hydrolases"/>
    <property type="match status" value="1"/>
</dbReference>
<dbReference type="InterPro" id="IPR011029">
    <property type="entry name" value="DEATH-like_dom_sf"/>
</dbReference>
<dbReference type="GO" id="GO:0042981">
    <property type="term" value="P:regulation of apoptotic process"/>
    <property type="evidence" value="ECO:0007669"/>
    <property type="project" value="InterPro"/>
</dbReference>
<gene>
    <name evidence="6" type="primary">LOC116956556</name>
</gene>
<dbReference type="InterPro" id="IPR030383">
    <property type="entry name" value="G_VLIG_dom"/>
</dbReference>
<comment type="similarity">
    <text evidence="1">Belongs to the TRAFAC class dynamin-like GTPase superfamily. Very large inducible GTPase (VLIG) family.</text>
</comment>
<sequence length="1920" mass="219943">MHTGDSDTAEDDSYWREVIRASKKKLIEWISDVPSDLLDELNSKELINRDVYKQVKEISYSKKQSRILLDHFIDSQEDNCKNFLQSLRDVKNNYHPELQDWIENLGLQEPTYEHSLSLQHSQVLQKSKGGWNKSKQDTYKKSSNTKCTDTGPDYQSRISSTFPRSQDYHDDAQTDEPGEEQGCIKKHSQSVRDRLHIFEAKAQTTKAVIKRSNSYYAESSYSKEIGDKKSTSTYRKSSSNQTNQEFVDAQRDGLGEEQGCITQASTVVKSTHFPRLSSSVPTSQDVNDGAGTDEQSEKQGSIKPISSYAESTNSQSVLGRSRGGRILEESELHSNQDTVEKNVSSKVIFQTVLKKLTLDKFYPKKISINHVLSITGCEEYPKSLEEISKHFLNNLMRANPKARTTENGKCRIEYGDPSDDDLINPLDMITAVFLCADSFLQQVLMQKMAQCQFALPLLLPDSGKGDVTFMLWAMRQIVKNWKLQKNASSMEESLVSIQMPFISFIRVGECSISKSKLLNSILSNDNHDLFVHRDMECGDIPRKCSDGLVEMAMFCPCGKSNIDVFETAFSILNLRGDARDHLDQLKFLKAISNAMFIVIDGKVDEEAMSILADSKAQLFIITNQKENSRSSNTKAFTDTLSQLKIKATFIEKGRHNDTSFTRKLRSDITHFLQSTENHETLERMVDVVGKLNIRIDECKSKCRESKDKVNSIIDIIEKSRVKESKQRYLPLQGDLWHNWAETNKEQSRVKNIGRENFEDYIIANKIKQIDIRKEQKTKGFSDVVKIFVDLILNESIEMKMFVLQWMQLKLNNLSRVTFSKLRDDYKKIYVHLDVDSKINAKKLEEIEELMSSSSLGLEHFIREIGQFYEATKEVQKYAVPNSKEPTYRKALTLPAVAAELFLEGFPLELMDGDVGCIPIDWVTDVLKEVRATLGRDPRVFVLTVLGVQSTGKSTLLNTMFGLQFTVSSGRCTRGAFMQLISIEDHLKQELECDFILVIDTEGLKAPELATLHDSYEHDNELATVVIGLSDVTLINLAMENVEEMKDVLQIVVHAFLRMTEVGKKTKCLFVHQNSGDVAASDKNMRDKKCLINQLNVMTVAAARMEHKESTYTKFTDVMEHDVSRDNWYIPGLWHGTPPMASVSAAYSDQVFQLKQHLIDHLKKRPKTQRASTLKDFSTWIGSIWEAVKKENFIFSFKNSLVADAYNQLCIQYTGWEWEFRNDIISWTQEKNNYINSVKYDHLQNHFQQLERDLSNEISKGKATLQSKIKRHFENKSQNAHLVEKYKEDFNISAKQLCVKLQEEALNKFMELVCRRQSGHSIEELETQSKKTIGSEVCKLLQRCKDDEVKLNEIRLNKEFNDMWSNVVTHLPKINLTKHDVYSDMVTSLRDIKLEHASAVSHLLCKFGSSATYFEKNRNKIFQLNPEHFIKDVSKFKKICNIFTKQNDATVKELTNISRMIIESSTRFINEKIKMHDYCSSYNNDLLQHIHKELEQQQNQIFTKDFSRDITVFICFKAIVIWQKGHDVFFDNNNPTTKINNIKKKYFVIFKELYRQGDENIKHAKTFCNECLKPSLLEAVDNKLGMDIATNVKSDSGGPTFSSRKHLQLAMHLHLLDEDDFETHYRYINKYADFTKEWIMAEVIQHCQRENGSHSQMYHLSSAILSNLINEVKKSVDSVTKTITTPTTLLEFADSLGECLLKHIIINKDVIDVVGFLSFIDKESVKQFSEELKSSLDSAEEEMLQGFSVASDTECEAWLSRLSVQPHIELYKSLAGCEKQCPFCGVPCDQGGGGHETHSAELHYPQGLNGVSIITNDKLVAEVCTTDVAGNGHYKSSATNDQWVPYKEYRTINDYFASWSIQPDTSLEATTFWKVVFCKYNRNFAERHHVSPADIPNAWKEIDTDENKMKEDLIKSFALTL</sequence>
<dbReference type="Proteomes" id="UP001318040">
    <property type="component" value="Chromosome 66"/>
</dbReference>
<dbReference type="GeneID" id="116956556"/>
<dbReference type="InterPro" id="IPR052986">
    <property type="entry name" value="VLIG_GTPase"/>
</dbReference>
<dbReference type="InterPro" id="IPR057365">
    <property type="entry name" value="URGCP"/>
</dbReference>
<dbReference type="Pfam" id="PF25974">
    <property type="entry name" value="URGCP_9th"/>
    <property type="match status" value="1"/>
</dbReference>
<protein>
    <submittedName>
        <fullName evidence="6">Interferon-induced very large GTPase 1-like isoform X1</fullName>
    </submittedName>
</protein>
<dbReference type="InterPro" id="IPR027417">
    <property type="entry name" value="P-loop_NTPase"/>
</dbReference>
<dbReference type="PROSITE" id="PS51717">
    <property type="entry name" value="G_VLIG"/>
    <property type="match status" value="1"/>
</dbReference>
<evidence type="ECO:0000256" key="1">
    <source>
        <dbReference type="ARBA" id="ARBA00006828"/>
    </source>
</evidence>
<name>A0AAJ7XI49_PETMA</name>
<evidence type="ECO:0000313" key="5">
    <source>
        <dbReference type="Proteomes" id="UP001318040"/>
    </source>
</evidence>
<feature type="compositionally biased region" description="Polar residues" evidence="2">
    <location>
        <begin position="308"/>
        <end position="318"/>
    </location>
</feature>
<accession>A0AAJ7XI49</accession>
<feature type="region of interest" description="Disordered" evidence="2">
    <location>
        <begin position="127"/>
        <end position="183"/>
    </location>
</feature>
<dbReference type="KEGG" id="pmrn:116956556"/>
<dbReference type="Pfam" id="PF25683">
    <property type="entry name" value="URGCP_GTPase"/>
    <property type="match status" value="1"/>
</dbReference>
<dbReference type="Pfam" id="PF00619">
    <property type="entry name" value="CARD"/>
    <property type="match status" value="1"/>
</dbReference>
<organism evidence="5 6">
    <name type="scientific">Petromyzon marinus</name>
    <name type="common">Sea lamprey</name>
    <dbReference type="NCBI Taxonomy" id="7757"/>
    <lineage>
        <taxon>Eukaryota</taxon>
        <taxon>Metazoa</taxon>
        <taxon>Chordata</taxon>
        <taxon>Craniata</taxon>
        <taxon>Vertebrata</taxon>
        <taxon>Cyclostomata</taxon>
        <taxon>Hyperoartia</taxon>
        <taxon>Petromyzontiformes</taxon>
        <taxon>Petromyzontidae</taxon>
        <taxon>Petromyzon</taxon>
    </lineage>
</organism>
<dbReference type="PANTHER" id="PTHR14819:SF9">
    <property type="entry name" value="UP-REGULATOR OF CELL PROLIFERATION-LIKE"/>
    <property type="match status" value="1"/>
</dbReference>
<dbReference type="CDD" id="cd01671">
    <property type="entry name" value="CARD"/>
    <property type="match status" value="1"/>
</dbReference>
<feature type="domain" description="VLIG-type G" evidence="4">
    <location>
        <begin position="936"/>
        <end position="1184"/>
    </location>
</feature>
<keyword evidence="5" id="KW-1185">Reference proteome</keyword>
<dbReference type="SUPFAM" id="SSF47986">
    <property type="entry name" value="DEATH domain"/>
    <property type="match status" value="1"/>
</dbReference>
<feature type="compositionally biased region" description="Polar residues" evidence="2">
    <location>
        <begin position="276"/>
        <end position="286"/>
    </location>
</feature>
<dbReference type="Pfam" id="PF25496">
    <property type="entry name" value="URGCP"/>
    <property type="match status" value="1"/>
</dbReference>
<evidence type="ECO:0000313" key="6">
    <source>
        <dbReference type="RefSeq" id="XP_032834143.1"/>
    </source>
</evidence>
<dbReference type="GO" id="GO:0005525">
    <property type="term" value="F:GTP binding"/>
    <property type="evidence" value="ECO:0007669"/>
    <property type="project" value="InterPro"/>
</dbReference>
<feature type="domain" description="CARD" evidence="3">
    <location>
        <begin position="11"/>
        <end position="89"/>
    </location>
</feature>
<dbReference type="InterPro" id="IPR001315">
    <property type="entry name" value="CARD"/>
</dbReference>
<dbReference type="InterPro" id="IPR058641">
    <property type="entry name" value="GVIN1_dom"/>
</dbReference>
<dbReference type="Gene3D" id="3.40.50.300">
    <property type="entry name" value="P-loop containing nucleotide triphosphate hydrolases"/>
    <property type="match status" value="1"/>
</dbReference>
<dbReference type="PANTHER" id="PTHR14819">
    <property type="entry name" value="GTP-BINDING"/>
    <property type="match status" value="1"/>
</dbReference>
<dbReference type="Gene3D" id="1.10.533.10">
    <property type="entry name" value="Death Domain, Fas"/>
    <property type="match status" value="1"/>
</dbReference>
<evidence type="ECO:0000259" key="3">
    <source>
        <dbReference type="PROSITE" id="PS50209"/>
    </source>
</evidence>
<evidence type="ECO:0000259" key="4">
    <source>
        <dbReference type="PROSITE" id="PS51717"/>
    </source>
</evidence>
<reference evidence="6" key="1">
    <citation type="submission" date="2025-08" db="UniProtKB">
        <authorList>
            <consortium name="RefSeq"/>
        </authorList>
    </citation>
    <scope>IDENTIFICATION</scope>
    <source>
        <tissue evidence="6">Sperm</tissue>
    </source>
</reference>